<dbReference type="AlphaFoldDB" id="A0A5B7GFB8"/>
<evidence type="ECO:0000313" key="1">
    <source>
        <dbReference type="EMBL" id="MPC59010.1"/>
    </source>
</evidence>
<gene>
    <name evidence="1" type="ORF">E2C01_053025</name>
</gene>
<evidence type="ECO:0000313" key="2">
    <source>
        <dbReference type="Proteomes" id="UP000324222"/>
    </source>
</evidence>
<proteinExistence type="predicted"/>
<accession>A0A5B7GFB8</accession>
<organism evidence="1 2">
    <name type="scientific">Portunus trituberculatus</name>
    <name type="common">Swimming crab</name>
    <name type="synonym">Neptunus trituberculatus</name>
    <dbReference type="NCBI Taxonomy" id="210409"/>
    <lineage>
        <taxon>Eukaryota</taxon>
        <taxon>Metazoa</taxon>
        <taxon>Ecdysozoa</taxon>
        <taxon>Arthropoda</taxon>
        <taxon>Crustacea</taxon>
        <taxon>Multicrustacea</taxon>
        <taxon>Malacostraca</taxon>
        <taxon>Eumalacostraca</taxon>
        <taxon>Eucarida</taxon>
        <taxon>Decapoda</taxon>
        <taxon>Pleocyemata</taxon>
        <taxon>Brachyura</taxon>
        <taxon>Eubrachyura</taxon>
        <taxon>Portunoidea</taxon>
        <taxon>Portunidae</taxon>
        <taxon>Portuninae</taxon>
        <taxon>Portunus</taxon>
    </lineage>
</organism>
<comment type="caution">
    <text evidence="1">The sequence shown here is derived from an EMBL/GenBank/DDBJ whole genome shotgun (WGS) entry which is preliminary data.</text>
</comment>
<keyword evidence="2" id="KW-1185">Reference proteome</keyword>
<reference evidence="1 2" key="1">
    <citation type="submission" date="2019-05" db="EMBL/GenBank/DDBJ databases">
        <title>Another draft genome of Portunus trituberculatus and its Hox gene families provides insights of decapod evolution.</title>
        <authorList>
            <person name="Jeong J.-H."/>
            <person name="Song I."/>
            <person name="Kim S."/>
            <person name="Choi T."/>
            <person name="Kim D."/>
            <person name="Ryu S."/>
            <person name="Kim W."/>
        </authorList>
    </citation>
    <scope>NUCLEOTIDE SEQUENCE [LARGE SCALE GENOMIC DNA]</scope>
    <source>
        <tissue evidence="1">Muscle</tissue>
    </source>
</reference>
<dbReference type="EMBL" id="VSRR010016178">
    <property type="protein sequence ID" value="MPC59010.1"/>
    <property type="molecule type" value="Genomic_DNA"/>
</dbReference>
<name>A0A5B7GFB8_PORTR</name>
<dbReference type="Proteomes" id="UP000324222">
    <property type="component" value="Unassembled WGS sequence"/>
</dbReference>
<protein>
    <submittedName>
        <fullName evidence="1">Uncharacterized protein</fullName>
    </submittedName>
</protein>
<sequence>MSGAGRRLRKRVSEWLIKVPPVNLTPSSPSIEGVACGCFQGPHSHTPQAHCQPCHSSKRKHNQRDSATVTNAAAAFTPDKHKAPPSLTHTFTINGSNDFITFAPNSL</sequence>